<protein>
    <submittedName>
        <fullName evidence="3">Sortase A</fullName>
        <ecNumber evidence="3">3.4.22.70</ecNumber>
    </submittedName>
</protein>
<evidence type="ECO:0000256" key="1">
    <source>
        <dbReference type="ARBA" id="ARBA00022801"/>
    </source>
</evidence>
<dbReference type="RefSeq" id="WP_274456854.1">
    <property type="nucleotide sequence ID" value="NZ_CP067097.1"/>
</dbReference>
<dbReference type="Proteomes" id="UP001232973">
    <property type="component" value="Unassembled WGS sequence"/>
</dbReference>
<dbReference type="GO" id="GO:0016787">
    <property type="term" value="F:hydrolase activity"/>
    <property type="evidence" value="ECO:0007669"/>
    <property type="project" value="UniProtKB-KW"/>
</dbReference>
<keyword evidence="2" id="KW-0812">Transmembrane</keyword>
<dbReference type="Pfam" id="PF04203">
    <property type="entry name" value="Sortase"/>
    <property type="match status" value="1"/>
</dbReference>
<evidence type="ECO:0000313" key="3">
    <source>
        <dbReference type="EMBL" id="MDQ0190099.1"/>
    </source>
</evidence>
<sequence length="213" mass="23535">MATTPRVRSRKSWVLAIPLTVLAIGIGLLCYFGWDYAQQTVFVNDQQEPTYDAAAYGPRLWPVKPAVGTKIGELDIPSLHLEAPVIQGTGWNQLKHGIGHYASSALPGQGGNVFVAGHRDTVFTKLRYLKKGADIIFETPYGNFVYQATSFQIVKQTDTSVLAPTNHETLTLMTCYPFFFFGFAPDRYIVHTKLVSEPNAAAREVLSQASQHS</sequence>
<keyword evidence="2" id="KW-0472">Membrane</keyword>
<proteinExistence type="predicted"/>
<keyword evidence="4" id="KW-1185">Reference proteome</keyword>
<comment type="caution">
    <text evidence="3">The sequence shown here is derived from an EMBL/GenBank/DDBJ whole genome shotgun (WGS) entry which is preliminary data.</text>
</comment>
<dbReference type="InterPro" id="IPR005754">
    <property type="entry name" value="Sortase"/>
</dbReference>
<keyword evidence="1 3" id="KW-0378">Hydrolase</keyword>
<dbReference type="Gene3D" id="2.40.260.10">
    <property type="entry name" value="Sortase"/>
    <property type="match status" value="1"/>
</dbReference>
<dbReference type="EMBL" id="JAUSTP010000014">
    <property type="protein sequence ID" value="MDQ0190099.1"/>
    <property type="molecule type" value="Genomic_DNA"/>
</dbReference>
<dbReference type="EC" id="3.4.22.70" evidence="3"/>
<dbReference type="NCBIfam" id="TIGR01076">
    <property type="entry name" value="sortase_fam"/>
    <property type="match status" value="1"/>
</dbReference>
<evidence type="ECO:0000256" key="2">
    <source>
        <dbReference type="SAM" id="Phobius"/>
    </source>
</evidence>
<reference evidence="3 4" key="1">
    <citation type="submission" date="2023-07" db="EMBL/GenBank/DDBJ databases">
        <title>Genomic Encyclopedia of Type Strains, Phase IV (KMG-IV): sequencing the most valuable type-strain genomes for metagenomic binning, comparative biology and taxonomic classification.</title>
        <authorList>
            <person name="Goeker M."/>
        </authorList>
    </citation>
    <scope>NUCLEOTIDE SEQUENCE [LARGE SCALE GENOMIC DNA]</scope>
    <source>
        <strain evidence="3 4">DSM 4006</strain>
    </source>
</reference>
<organism evidence="3 4">
    <name type="scientific">Alicyclobacillus cycloheptanicus</name>
    <dbReference type="NCBI Taxonomy" id="1457"/>
    <lineage>
        <taxon>Bacteria</taxon>
        <taxon>Bacillati</taxon>
        <taxon>Bacillota</taxon>
        <taxon>Bacilli</taxon>
        <taxon>Bacillales</taxon>
        <taxon>Alicyclobacillaceae</taxon>
        <taxon>Alicyclobacillus</taxon>
    </lineage>
</organism>
<feature type="transmembrane region" description="Helical" evidence="2">
    <location>
        <begin position="12"/>
        <end position="34"/>
    </location>
</feature>
<gene>
    <name evidence="3" type="ORF">J2S03_001962</name>
</gene>
<accession>A0ABT9XJ81</accession>
<dbReference type="SUPFAM" id="SSF63817">
    <property type="entry name" value="Sortase"/>
    <property type="match status" value="1"/>
</dbReference>
<dbReference type="InterPro" id="IPR041999">
    <property type="entry name" value="Sortase_D_1"/>
</dbReference>
<dbReference type="CDD" id="cd05828">
    <property type="entry name" value="Sortase_D_1"/>
    <property type="match status" value="1"/>
</dbReference>
<keyword evidence="2" id="KW-1133">Transmembrane helix</keyword>
<name>A0ABT9XJ81_9BACL</name>
<dbReference type="InterPro" id="IPR023365">
    <property type="entry name" value="Sortase_dom-sf"/>
</dbReference>
<evidence type="ECO:0000313" key="4">
    <source>
        <dbReference type="Proteomes" id="UP001232973"/>
    </source>
</evidence>